<evidence type="ECO:0000313" key="1">
    <source>
        <dbReference type="EMBL" id="QMW01497.1"/>
    </source>
</evidence>
<dbReference type="AlphaFoldDB" id="A0A7G5GRK5"/>
<accession>A0A7G5GRK5</accession>
<proteinExistence type="predicted"/>
<dbReference type="Proteomes" id="UP000515369">
    <property type="component" value="Chromosome"/>
</dbReference>
<name>A0A7G5GRK5_9BACT</name>
<organism evidence="1 2">
    <name type="scientific">Spirosoma foliorum</name>
    <dbReference type="NCBI Taxonomy" id="2710596"/>
    <lineage>
        <taxon>Bacteria</taxon>
        <taxon>Pseudomonadati</taxon>
        <taxon>Bacteroidota</taxon>
        <taxon>Cytophagia</taxon>
        <taxon>Cytophagales</taxon>
        <taxon>Cytophagaceae</taxon>
        <taxon>Spirosoma</taxon>
    </lineage>
</organism>
<evidence type="ECO:0000313" key="2">
    <source>
        <dbReference type="Proteomes" id="UP000515369"/>
    </source>
</evidence>
<keyword evidence="2" id="KW-1185">Reference proteome</keyword>
<protein>
    <submittedName>
        <fullName evidence="1">Uncharacterized protein</fullName>
    </submittedName>
</protein>
<dbReference type="KEGG" id="sfol:H3H32_26575"/>
<dbReference type="EMBL" id="CP059732">
    <property type="protein sequence ID" value="QMW01497.1"/>
    <property type="molecule type" value="Genomic_DNA"/>
</dbReference>
<reference evidence="1 2" key="1">
    <citation type="submission" date="2020-07" db="EMBL/GenBank/DDBJ databases">
        <title>Spirosoma foliorum sp. nov., isolated from the leaves on the Nejang mountain Korea, Republic of.</title>
        <authorList>
            <person name="Ho H."/>
            <person name="Lee Y.-J."/>
            <person name="Nurcahyanto D.-A."/>
            <person name="Kim S.-G."/>
        </authorList>
    </citation>
    <scope>NUCLEOTIDE SEQUENCE [LARGE SCALE GENOMIC DNA]</scope>
    <source>
        <strain evidence="1 2">PL0136</strain>
    </source>
</reference>
<gene>
    <name evidence="1" type="ORF">H3H32_26575</name>
</gene>
<dbReference type="RefSeq" id="WP_182458779.1">
    <property type="nucleotide sequence ID" value="NZ_CP059732.1"/>
</dbReference>
<sequence>MQPLYLLLLFVTVANPATNQRPPASKTIKFSQIDSATAMNSYRANYKKAPMATIKNLFGIKAGAAHTGPDNMLASVTFTRQDLLVRPNAYLKFFKGTIPDFSSVLPNPKDFDGFRIHVGIDMSTGKPLMACLLTFGKVIGGATKRPAATKPKKDQKRTEDHDGFVQDNLKLGIYKIEGGFFQFDDFPLLLEPALKKGKRIPFTHLSCNPACDGDALL</sequence>